<proteinExistence type="predicted"/>
<evidence type="ECO:0000313" key="2">
    <source>
        <dbReference type="Proteomes" id="UP001196413"/>
    </source>
</evidence>
<dbReference type="Proteomes" id="UP001196413">
    <property type="component" value="Unassembled WGS sequence"/>
</dbReference>
<keyword evidence="2" id="KW-1185">Reference proteome</keyword>
<dbReference type="EMBL" id="JAHQIW010000705">
    <property type="protein sequence ID" value="KAJ1349627.1"/>
    <property type="molecule type" value="Genomic_DNA"/>
</dbReference>
<protein>
    <submittedName>
        <fullName evidence="1">Uncharacterized protein</fullName>
    </submittedName>
</protein>
<reference evidence="1" key="1">
    <citation type="submission" date="2021-06" db="EMBL/GenBank/DDBJ databases">
        <title>Parelaphostrongylus tenuis whole genome reference sequence.</title>
        <authorList>
            <person name="Garwood T.J."/>
            <person name="Larsen P.A."/>
            <person name="Fountain-Jones N.M."/>
            <person name="Garbe J.R."/>
            <person name="Macchietto M.G."/>
            <person name="Kania S.A."/>
            <person name="Gerhold R.W."/>
            <person name="Richards J.E."/>
            <person name="Wolf T.M."/>
        </authorList>
    </citation>
    <scope>NUCLEOTIDE SEQUENCE</scope>
    <source>
        <strain evidence="1">MNPRO001-30</strain>
        <tissue evidence="1">Meninges</tissue>
    </source>
</reference>
<name>A0AAD5MIJ9_PARTN</name>
<organism evidence="1 2">
    <name type="scientific">Parelaphostrongylus tenuis</name>
    <name type="common">Meningeal worm</name>
    <dbReference type="NCBI Taxonomy" id="148309"/>
    <lineage>
        <taxon>Eukaryota</taxon>
        <taxon>Metazoa</taxon>
        <taxon>Ecdysozoa</taxon>
        <taxon>Nematoda</taxon>
        <taxon>Chromadorea</taxon>
        <taxon>Rhabditida</taxon>
        <taxon>Rhabditina</taxon>
        <taxon>Rhabditomorpha</taxon>
        <taxon>Strongyloidea</taxon>
        <taxon>Metastrongylidae</taxon>
        <taxon>Parelaphostrongylus</taxon>
    </lineage>
</organism>
<dbReference type="AlphaFoldDB" id="A0AAD5MIJ9"/>
<sequence>MSRVLQLYLLIWSTPESPRFLFEYLGLQLTAGCAQAFVERLVMQTVFDVLESQARSALLPETVISLILGQLTVKVTYTAMKCLTVLSSPTDMTEIGDMPQNCIFVGIQ</sequence>
<evidence type="ECO:0000313" key="1">
    <source>
        <dbReference type="EMBL" id="KAJ1349627.1"/>
    </source>
</evidence>
<comment type="caution">
    <text evidence="1">The sequence shown here is derived from an EMBL/GenBank/DDBJ whole genome shotgun (WGS) entry which is preliminary data.</text>
</comment>
<gene>
    <name evidence="1" type="ORF">KIN20_005221</name>
</gene>
<accession>A0AAD5MIJ9</accession>